<dbReference type="SUPFAM" id="SSF48403">
    <property type="entry name" value="Ankyrin repeat"/>
    <property type="match status" value="1"/>
</dbReference>
<comment type="caution">
    <text evidence="5">The sequence shown here is derived from an EMBL/GenBank/DDBJ whole genome shotgun (WGS) entry which is preliminary data.</text>
</comment>
<dbReference type="InterPro" id="IPR002110">
    <property type="entry name" value="Ankyrin_rpt"/>
</dbReference>
<dbReference type="Pfam" id="PF24883">
    <property type="entry name" value="NPHP3_N"/>
    <property type="match status" value="1"/>
</dbReference>
<organism evidence="5 6">
    <name type="scientific">Sphaerosporella brunnea</name>
    <dbReference type="NCBI Taxonomy" id="1250544"/>
    <lineage>
        <taxon>Eukaryota</taxon>
        <taxon>Fungi</taxon>
        <taxon>Dikarya</taxon>
        <taxon>Ascomycota</taxon>
        <taxon>Pezizomycotina</taxon>
        <taxon>Pezizomycetes</taxon>
        <taxon>Pezizales</taxon>
        <taxon>Pyronemataceae</taxon>
        <taxon>Sphaerosporella</taxon>
    </lineage>
</organism>
<keyword evidence="1" id="KW-0677">Repeat</keyword>
<evidence type="ECO:0000313" key="6">
    <source>
        <dbReference type="Proteomes" id="UP000326924"/>
    </source>
</evidence>
<dbReference type="InterPro" id="IPR027417">
    <property type="entry name" value="P-loop_NTPase"/>
</dbReference>
<dbReference type="OrthoDB" id="341259at2759"/>
<accession>A0A5J5F0K5</accession>
<evidence type="ECO:0000259" key="4">
    <source>
        <dbReference type="Pfam" id="PF24883"/>
    </source>
</evidence>
<evidence type="ECO:0000313" key="5">
    <source>
        <dbReference type="EMBL" id="KAA8909382.1"/>
    </source>
</evidence>
<evidence type="ECO:0000256" key="1">
    <source>
        <dbReference type="ARBA" id="ARBA00022737"/>
    </source>
</evidence>
<reference evidence="5 6" key="1">
    <citation type="submission" date="2019-09" db="EMBL/GenBank/DDBJ databases">
        <title>Draft genome of the ectomycorrhizal ascomycete Sphaerosporella brunnea.</title>
        <authorList>
            <consortium name="DOE Joint Genome Institute"/>
            <person name="Benucci G.M."/>
            <person name="Marozzi G."/>
            <person name="Antonielli L."/>
            <person name="Sanchez S."/>
            <person name="Marco P."/>
            <person name="Wang X."/>
            <person name="Falini L.B."/>
            <person name="Barry K."/>
            <person name="Haridas S."/>
            <person name="Lipzen A."/>
            <person name="Labutti K."/>
            <person name="Grigoriev I.V."/>
            <person name="Murat C."/>
            <person name="Martin F."/>
            <person name="Albertini E."/>
            <person name="Donnini D."/>
            <person name="Bonito G."/>
        </authorList>
    </citation>
    <scope>NUCLEOTIDE SEQUENCE [LARGE SCALE GENOMIC DNA]</scope>
    <source>
        <strain evidence="5 6">Sb_GMNB300</strain>
    </source>
</reference>
<dbReference type="AlphaFoldDB" id="A0A5J5F0K5"/>
<evidence type="ECO:0000259" key="3">
    <source>
        <dbReference type="Pfam" id="PF22939"/>
    </source>
</evidence>
<dbReference type="SMART" id="SM00248">
    <property type="entry name" value="ANK"/>
    <property type="match status" value="3"/>
</dbReference>
<dbReference type="Gene3D" id="3.40.50.300">
    <property type="entry name" value="P-loop containing nucleotide triphosphate hydrolases"/>
    <property type="match status" value="1"/>
</dbReference>
<protein>
    <submittedName>
        <fullName evidence="5">Uncharacterized protein</fullName>
    </submittedName>
</protein>
<feature type="domain" description="GPI inositol-deacylase winged helix" evidence="3">
    <location>
        <begin position="624"/>
        <end position="713"/>
    </location>
</feature>
<feature type="repeat" description="ANK" evidence="2">
    <location>
        <begin position="968"/>
        <end position="1000"/>
    </location>
</feature>
<dbReference type="Proteomes" id="UP000326924">
    <property type="component" value="Unassembled WGS sequence"/>
</dbReference>
<dbReference type="InterPro" id="IPR036770">
    <property type="entry name" value="Ankyrin_rpt-contain_sf"/>
</dbReference>
<feature type="repeat" description="ANK" evidence="2">
    <location>
        <begin position="935"/>
        <end position="967"/>
    </location>
</feature>
<dbReference type="SUPFAM" id="SSF52540">
    <property type="entry name" value="P-loop containing nucleoside triphosphate hydrolases"/>
    <property type="match status" value="1"/>
</dbReference>
<dbReference type="PROSITE" id="PS50297">
    <property type="entry name" value="ANK_REP_REGION"/>
    <property type="match status" value="2"/>
</dbReference>
<keyword evidence="2" id="KW-0040">ANK repeat</keyword>
<sequence length="1027" mass="114631">MTSLPNTSEEDSFRPGLCVVHRPNSSQPSKVDIVAVHGIHDHDFSCWSREDKSSSSEFEAPGLLNLLPERFPMARVMTFGYRTEPSTGGLIQAPILRQLAIELLASLTANREVGETSPIVFMGHNLGGVIIKELLWVANNMEIYFPVAASTKLLVFFGTPHFLEEPKDCSWMDLMFALTLASNCPAREDRQIFTALIQTGLNALLAASGRFEILSKHYQHINIFETQKTPRLDELIVPETSAILEEFEAPDEDQIRSLNLGRNKDHMGLCRFSSSSDPVFETLGGEIERLLKATASSTEMESYMALIGLRAAILMRYSEIPNAPMESPAPDTLQWATPQLLDTSDEFIHVVGSPGSGKSVLCSYLKKQSMRKSSIDSTAPAVTLSFCFSRSNNRRRSAEDLVGSFLLQALARYSAKLKPKTVRTMFAVVGMVSEQWSLDTLWGLLHAILDSQGEITVLCIIDGLEDCNESVEQLLRYMADTRRIPVESESETEYKFIFTSRPTDRIDSIFKQIQEEAELDETFDVAFLRFDLDSEPDVVTDKEHFIDERKKNTAYPSVLGDLEHELNKRSFLELTLILDKLLDPETPPEAKESIKGAMGSKLENGVLISLYETFLSEIPPQEQAWAGNVLSWLVFAQQPLTIKQLSVALAVDCYPVSSTHTWKVERLIRPNFEVDLHYALGKLVRVEGHEVYLAHPTVREFLIARGMENRIAIDCLRYIGFQNVGWEEVLQVCEIPPQLRLPNSRLPSHEFLAYATLHWATSLRQSNNNDKAVAQALSFLRSGSTAVASWGEAYWALRKPAANQIKPCWDQPLQVAAHLGLTGVVNMLLAEDPNQDKRQALQIAVQAGHEDITQILLNYEPSHWGSVLFDACMFSHTSIVELVLQAGQTSLPPLEQCLFIAAERSCSKIACRLIDELIATETDAENRLNNVRSPSGDTPLILAARLGNEVIVKKLLENGADKSAVNGDNHTALHVAASCGHLSVVRALLQEMVETDHENKALKVMVSHHFTSRHHAIIQRSQRFCSS</sequence>
<dbReference type="InterPro" id="IPR056884">
    <property type="entry name" value="NPHP3-like_N"/>
</dbReference>
<dbReference type="Pfam" id="PF22939">
    <property type="entry name" value="WHD_GPIID"/>
    <property type="match status" value="1"/>
</dbReference>
<dbReference type="PROSITE" id="PS50088">
    <property type="entry name" value="ANK_REPEAT"/>
    <property type="match status" value="2"/>
</dbReference>
<keyword evidence="6" id="KW-1185">Reference proteome</keyword>
<gene>
    <name evidence="5" type="ORF">FN846DRAFT_615316</name>
</gene>
<evidence type="ECO:0000256" key="2">
    <source>
        <dbReference type="PROSITE-ProRule" id="PRU00023"/>
    </source>
</evidence>
<dbReference type="Gene3D" id="1.25.40.20">
    <property type="entry name" value="Ankyrin repeat-containing domain"/>
    <property type="match status" value="2"/>
</dbReference>
<name>A0A5J5F0K5_9PEZI</name>
<proteinExistence type="predicted"/>
<dbReference type="EMBL" id="VXIS01000058">
    <property type="protein sequence ID" value="KAA8909382.1"/>
    <property type="molecule type" value="Genomic_DNA"/>
</dbReference>
<dbReference type="PANTHER" id="PTHR10039">
    <property type="entry name" value="AMELOGENIN"/>
    <property type="match status" value="1"/>
</dbReference>
<dbReference type="Pfam" id="PF12796">
    <property type="entry name" value="Ank_2"/>
    <property type="match status" value="2"/>
</dbReference>
<dbReference type="InParanoid" id="A0A5J5F0K5"/>
<feature type="domain" description="Nephrocystin 3-like N-terminal" evidence="4">
    <location>
        <begin position="343"/>
        <end position="501"/>
    </location>
</feature>
<dbReference type="InterPro" id="IPR054471">
    <property type="entry name" value="GPIID_WHD"/>
</dbReference>